<accession>A0A1I6GAV1</accession>
<dbReference type="EMBL" id="FOYT01000001">
    <property type="protein sequence ID" value="SFR39295.1"/>
    <property type="molecule type" value="Genomic_DNA"/>
</dbReference>
<keyword evidence="1 2" id="KW-0597">Phosphoprotein</keyword>
<feature type="domain" description="Response regulatory" evidence="3">
    <location>
        <begin position="11"/>
        <end position="122"/>
    </location>
</feature>
<protein>
    <submittedName>
        <fullName evidence="4">Response regulator receiver domain-containing protein</fullName>
    </submittedName>
</protein>
<dbReference type="AlphaFoldDB" id="A0A1I6GAV1"/>
<dbReference type="GO" id="GO:0000160">
    <property type="term" value="P:phosphorelay signal transduction system"/>
    <property type="evidence" value="ECO:0007669"/>
    <property type="project" value="InterPro"/>
</dbReference>
<dbReference type="SUPFAM" id="SSF52172">
    <property type="entry name" value="CheY-like"/>
    <property type="match status" value="1"/>
</dbReference>
<keyword evidence="5" id="KW-1185">Reference proteome</keyword>
<proteinExistence type="predicted"/>
<dbReference type="Pfam" id="PF00072">
    <property type="entry name" value="Response_reg"/>
    <property type="match status" value="1"/>
</dbReference>
<dbReference type="InterPro" id="IPR011006">
    <property type="entry name" value="CheY-like_superfamily"/>
</dbReference>
<dbReference type="PROSITE" id="PS50110">
    <property type="entry name" value="RESPONSE_REGULATORY"/>
    <property type="match status" value="1"/>
</dbReference>
<dbReference type="Gene3D" id="3.40.50.2300">
    <property type="match status" value="1"/>
</dbReference>
<evidence type="ECO:0000256" key="1">
    <source>
        <dbReference type="ARBA" id="ARBA00022553"/>
    </source>
</evidence>
<sequence length="123" mass="13222">MASGPHAAPATVLLADDNGVLRESFAYWLTQRTDWTVREAADGREAVASLDAAVDVVVLDRDMPKLTGDEVVDRLHETTFSGAVVVLSASRPDGGLNEDCVDEYLLKPVKCESLAAVLSTHLR</sequence>
<evidence type="ECO:0000313" key="4">
    <source>
        <dbReference type="EMBL" id="SFR39295.1"/>
    </source>
</evidence>
<feature type="modified residue" description="4-aspartylphosphate" evidence="2">
    <location>
        <position position="60"/>
    </location>
</feature>
<organism evidence="4 5">
    <name type="scientific">Halogeometricum rufum</name>
    <dbReference type="NCBI Taxonomy" id="553469"/>
    <lineage>
        <taxon>Archaea</taxon>
        <taxon>Methanobacteriati</taxon>
        <taxon>Methanobacteriota</taxon>
        <taxon>Stenosarchaea group</taxon>
        <taxon>Halobacteria</taxon>
        <taxon>Halobacteriales</taxon>
        <taxon>Haloferacaceae</taxon>
        <taxon>Halogeometricum</taxon>
    </lineage>
</organism>
<dbReference type="STRING" id="553469.SAMN04487947_0843"/>
<dbReference type="InterPro" id="IPR001789">
    <property type="entry name" value="Sig_transdc_resp-reg_receiver"/>
</dbReference>
<dbReference type="PANTHER" id="PTHR44591:SF3">
    <property type="entry name" value="RESPONSE REGULATORY DOMAIN-CONTAINING PROTEIN"/>
    <property type="match status" value="1"/>
</dbReference>
<dbReference type="Proteomes" id="UP000198531">
    <property type="component" value="Unassembled WGS sequence"/>
</dbReference>
<dbReference type="PANTHER" id="PTHR44591">
    <property type="entry name" value="STRESS RESPONSE REGULATOR PROTEIN 1"/>
    <property type="match status" value="1"/>
</dbReference>
<dbReference type="InterPro" id="IPR050595">
    <property type="entry name" value="Bact_response_regulator"/>
</dbReference>
<name>A0A1I6GAV1_9EURY</name>
<reference evidence="5" key="1">
    <citation type="submission" date="2016-10" db="EMBL/GenBank/DDBJ databases">
        <authorList>
            <person name="Varghese N."/>
            <person name="Submissions S."/>
        </authorList>
    </citation>
    <scope>NUCLEOTIDE SEQUENCE [LARGE SCALE GENOMIC DNA]</scope>
    <source>
        <strain evidence="5">CGMCC 1.7736</strain>
    </source>
</reference>
<dbReference type="CDD" id="cd00156">
    <property type="entry name" value="REC"/>
    <property type="match status" value="1"/>
</dbReference>
<evidence type="ECO:0000259" key="3">
    <source>
        <dbReference type="PROSITE" id="PS50110"/>
    </source>
</evidence>
<gene>
    <name evidence="4" type="ORF">SAMN04487947_0843</name>
</gene>
<dbReference type="SMART" id="SM00448">
    <property type="entry name" value="REC"/>
    <property type="match status" value="1"/>
</dbReference>
<evidence type="ECO:0000313" key="5">
    <source>
        <dbReference type="Proteomes" id="UP000198531"/>
    </source>
</evidence>
<evidence type="ECO:0000256" key="2">
    <source>
        <dbReference type="PROSITE-ProRule" id="PRU00169"/>
    </source>
</evidence>